<proteinExistence type="predicted"/>
<keyword evidence="2" id="KW-1185">Reference proteome</keyword>
<evidence type="ECO:0000313" key="1">
    <source>
        <dbReference type="EMBL" id="RHA20600.1"/>
    </source>
</evidence>
<dbReference type="EMBL" id="QSFD01000001">
    <property type="protein sequence ID" value="RHA20600.1"/>
    <property type="molecule type" value="Genomic_DNA"/>
</dbReference>
<reference evidence="1 2" key="1">
    <citation type="submission" date="2018-08" db="EMBL/GenBank/DDBJ databases">
        <title>A genome reference for cultivated species of the human gut microbiota.</title>
        <authorList>
            <person name="Zou Y."/>
            <person name="Xue W."/>
            <person name="Luo G."/>
        </authorList>
    </citation>
    <scope>NUCLEOTIDE SEQUENCE [LARGE SCALE GENOMIC DNA]</scope>
    <source>
        <strain evidence="1 2">AM44-11BH</strain>
    </source>
</reference>
<evidence type="ECO:0000313" key="2">
    <source>
        <dbReference type="Proteomes" id="UP000284779"/>
    </source>
</evidence>
<comment type="caution">
    <text evidence="1">The sequence shown here is derived from an EMBL/GenBank/DDBJ whole genome shotgun (WGS) entry which is preliminary data.</text>
</comment>
<protein>
    <submittedName>
        <fullName evidence="1">Uncharacterized protein</fullName>
    </submittedName>
</protein>
<name>A0A413RCV4_9FIRM</name>
<dbReference type="Proteomes" id="UP000284779">
    <property type="component" value="Unassembled WGS sequence"/>
</dbReference>
<organism evidence="1 2">
    <name type="scientific">Eubacterium ventriosum</name>
    <dbReference type="NCBI Taxonomy" id="39496"/>
    <lineage>
        <taxon>Bacteria</taxon>
        <taxon>Bacillati</taxon>
        <taxon>Bacillota</taxon>
        <taxon>Clostridia</taxon>
        <taxon>Eubacteriales</taxon>
        <taxon>Eubacteriaceae</taxon>
        <taxon>Eubacterium</taxon>
    </lineage>
</organism>
<sequence>MKYPKLVPDRMCTTEMEVVIYGEGLSETGSPIIVCQKKLKCNYQDKAYTKLTAEQKIVTLDGKAYFDGDICPKQSVISSGYVKVFGVKRSIYQGTKARNPDGTVNFTLLELN</sequence>
<gene>
    <name evidence="1" type="ORF">DW944_00070</name>
</gene>
<dbReference type="RefSeq" id="WP_117969167.1">
    <property type="nucleotide sequence ID" value="NZ_CATWJF010000046.1"/>
</dbReference>
<dbReference type="AlphaFoldDB" id="A0A413RCV4"/>
<accession>A0A413RCV4</accession>